<organism evidence="2 3">
    <name type="scientific">Rhizophlyctis rosea</name>
    <dbReference type="NCBI Taxonomy" id="64517"/>
    <lineage>
        <taxon>Eukaryota</taxon>
        <taxon>Fungi</taxon>
        <taxon>Fungi incertae sedis</taxon>
        <taxon>Chytridiomycota</taxon>
        <taxon>Chytridiomycota incertae sedis</taxon>
        <taxon>Chytridiomycetes</taxon>
        <taxon>Rhizophlyctidales</taxon>
        <taxon>Rhizophlyctidaceae</taxon>
        <taxon>Rhizophlyctis</taxon>
    </lineage>
</organism>
<name>A0AAD5SE56_9FUNG</name>
<evidence type="ECO:0000313" key="2">
    <source>
        <dbReference type="EMBL" id="KAJ3052058.1"/>
    </source>
</evidence>
<feature type="compositionally biased region" description="Basic and acidic residues" evidence="1">
    <location>
        <begin position="444"/>
        <end position="459"/>
    </location>
</feature>
<evidence type="ECO:0000256" key="1">
    <source>
        <dbReference type="SAM" id="MobiDB-lite"/>
    </source>
</evidence>
<sequence length="459" mass="51633">MSALQSSRMHGNKQQLKDKTSDARDRKKTTNFDLLESLDESPIILLKAPLRRQVKILYKSLVRREAKLEGPDYEQFAKNCFIEFLDYINVIREGIPVDISKSSLGYQLFKGLKDFKERDGPHKLALAIFKGIRDLAGVGAARMEMARESYIVMLTRLKKPTLYANIKKAAQPCWSHKNESDAAYKRRKGKVTIHRQCTREESELFTEQVAQSIVLTLNTSSVALNYLLVEGFVLREHCLGRGTPNKGDYRKLILVPGCKCLWCDDWQGNVLKLEMNLEEAEEESLPTARFASRRSTDINRISIHLGCNLSDAELRLVPSLGKAEELMHKVREHLLFVDEDEHMDGVCDGSDDESDGFSDESDESDEAEIEDGNVELSDGGDFGDLEREFGAGGETDDDSEFGDGRMAPPELQSKRDEDDNVASAPSPSTPNQSKSPRPNSSSELFEKDNDSELSEVERI</sequence>
<feature type="compositionally biased region" description="Basic and acidic residues" evidence="1">
    <location>
        <begin position="15"/>
        <end position="25"/>
    </location>
</feature>
<dbReference type="AlphaFoldDB" id="A0AAD5SE56"/>
<feature type="compositionally biased region" description="Polar residues" evidence="1">
    <location>
        <begin position="423"/>
        <end position="443"/>
    </location>
</feature>
<protein>
    <submittedName>
        <fullName evidence="2">Uncharacterized protein</fullName>
    </submittedName>
</protein>
<comment type="caution">
    <text evidence="2">The sequence shown here is derived from an EMBL/GenBank/DDBJ whole genome shotgun (WGS) entry which is preliminary data.</text>
</comment>
<dbReference type="EMBL" id="JADGJD010000330">
    <property type="protein sequence ID" value="KAJ3052058.1"/>
    <property type="molecule type" value="Genomic_DNA"/>
</dbReference>
<feature type="compositionally biased region" description="Polar residues" evidence="1">
    <location>
        <begin position="1"/>
        <end position="14"/>
    </location>
</feature>
<feature type="compositionally biased region" description="Acidic residues" evidence="1">
    <location>
        <begin position="349"/>
        <end position="373"/>
    </location>
</feature>
<keyword evidence="3" id="KW-1185">Reference proteome</keyword>
<dbReference type="Proteomes" id="UP001212841">
    <property type="component" value="Unassembled WGS sequence"/>
</dbReference>
<accession>A0AAD5SE56</accession>
<feature type="region of interest" description="Disordered" evidence="1">
    <location>
        <begin position="1"/>
        <end position="25"/>
    </location>
</feature>
<evidence type="ECO:0000313" key="3">
    <source>
        <dbReference type="Proteomes" id="UP001212841"/>
    </source>
</evidence>
<reference evidence="2" key="1">
    <citation type="submission" date="2020-05" db="EMBL/GenBank/DDBJ databases">
        <title>Phylogenomic resolution of chytrid fungi.</title>
        <authorList>
            <person name="Stajich J.E."/>
            <person name="Amses K."/>
            <person name="Simmons R."/>
            <person name="Seto K."/>
            <person name="Myers J."/>
            <person name="Bonds A."/>
            <person name="Quandt C.A."/>
            <person name="Barry K."/>
            <person name="Liu P."/>
            <person name="Grigoriev I."/>
            <person name="Longcore J.E."/>
            <person name="James T.Y."/>
        </authorList>
    </citation>
    <scope>NUCLEOTIDE SEQUENCE</scope>
    <source>
        <strain evidence="2">JEL0318</strain>
    </source>
</reference>
<gene>
    <name evidence="2" type="ORF">HK097_006944</name>
</gene>
<proteinExistence type="predicted"/>
<feature type="region of interest" description="Disordered" evidence="1">
    <location>
        <begin position="342"/>
        <end position="459"/>
    </location>
</feature>